<accession>A0A7R9BHQ8</accession>
<dbReference type="SUPFAM" id="SSF57625">
    <property type="entry name" value="Invertebrate chitin-binding proteins"/>
    <property type="match status" value="1"/>
</dbReference>
<feature type="region of interest" description="Disordered" evidence="1">
    <location>
        <begin position="1"/>
        <end position="30"/>
    </location>
</feature>
<dbReference type="GO" id="GO:0005975">
    <property type="term" value="P:carbohydrate metabolic process"/>
    <property type="evidence" value="ECO:0007669"/>
    <property type="project" value="InterPro"/>
</dbReference>
<gene>
    <name evidence="3" type="ORF">NMOB1V02_LOCUS3349</name>
</gene>
<feature type="compositionally biased region" description="Polar residues" evidence="1">
    <location>
        <begin position="419"/>
        <end position="434"/>
    </location>
</feature>
<feature type="region of interest" description="Disordered" evidence="1">
    <location>
        <begin position="415"/>
        <end position="552"/>
    </location>
</feature>
<dbReference type="Gene3D" id="2.170.140.10">
    <property type="entry name" value="Chitin binding domain"/>
    <property type="match status" value="1"/>
</dbReference>
<feature type="region of interest" description="Disordered" evidence="1">
    <location>
        <begin position="196"/>
        <end position="232"/>
    </location>
</feature>
<dbReference type="EMBL" id="OA882475">
    <property type="protein sequence ID" value="CAD7275557.1"/>
    <property type="molecule type" value="Genomic_DNA"/>
</dbReference>
<dbReference type="InterPro" id="IPR052740">
    <property type="entry name" value="CE4"/>
</dbReference>
<evidence type="ECO:0000256" key="1">
    <source>
        <dbReference type="SAM" id="MobiDB-lite"/>
    </source>
</evidence>
<sequence>MKGWVRNYGFQESDAQQSSARKRRRLPGGKLEAPDFDCPEDFGYYAHHSDCSKYYVCVFGGALLESCTGGLLYSDELQTCDWPRNVKCDRGVIETDTDSQKSSPLSSFSSTPASEISQTSSSSSSSSRNRDFLGTTERQPASEDFLTTSDALDAGEHQHQIDFNSVGGIDKQALDKFSLLDTSDFGNGEEFSVAAEGEATPTKTRFYRKSDPNPPAAVVEDNRRPSFARSSQQFVSRDRNYIWLRHTGNELDSSVEDYVDVGRSVRVKRQVPAWGNLFGRRSSSRYLRQQPNRHRQQQRHQQRRTRPRTSGHRSRRRLFGGAGEQQQQQQQRRRRVFSFGGGIVKHRNNNNNNVLEQSTRRRDSAAAADDDDVVDRFDADDDDDVWAREFGDFRLPSGIFRTEDKLPNWAPHRRFFGPQQPSSSGVDIRNQGSAGQRFPTLFAPTPQQPAQQSSRIFGNQGGNSVTTPSSKRLPPVDRQPATFPSKEDNRQQFITPSPPAQQFPTRLRAERVKERVTLAKTTPTTTTTTTTTTTPRPTAQPSVNFGNDSDGEPIYVYDYYDYEVPASAGNSDQQNQDQQQEQQNAPVQAPQAQQPAHRGNGLQQPEVVRGDAGSASLFVRDRTVNRNAKWTSDSQQRGVESNAVENNVVSTTAEPIVKTSQAPIRPSRRPTLKPVSKLVPKKVQQTPLNIWKSVPGRPAAVYPQPAYNEPATKCRPDVCLLPDCYCGGGKTVPGGYEPQDIPQVVLLTFDDAVNDLNKELFQDLFERGRVNPNGCPIQATFYVSHEWTDYSQVQNLYADGHEIASHTISHSFGENFSEKRWAQEVEGQRDVMAAYAGVLREDVRGMRAPFLQIGGDKMFKMLHDQNFTYDSSMPVYENKPPSFPYTLDYKLFHDCMIPPCPKKSFPGVWEVPMVMWQDLKGGRCSMVDGCSAPGDAEGIYKMLIKNFERHYTTNRAPVGLFFHAAWFTHEHHKEGFIAFLDTISAMDDVWLVTNWQSIQWMREPTPLSHIKNFKPFGCHYPERPARCARAQVCNVWHNTGVRYMKTCQACPAKYPWTGNTGVTPRDEF</sequence>
<dbReference type="CDD" id="cd10975">
    <property type="entry name" value="CE4_CDA_like_2"/>
    <property type="match status" value="1"/>
</dbReference>
<dbReference type="InterPro" id="IPR036508">
    <property type="entry name" value="Chitin-bd_dom_sf"/>
</dbReference>
<dbReference type="GO" id="GO:0005576">
    <property type="term" value="C:extracellular region"/>
    <property type="evidence" value="ECO:0007669"/>
    <property type="project" value="InterPro"/>
</dbReference>
<feature type="compositionally biased region" description="Basic residues" evidence="1">
    <location>
        <begin position="291"/>
        <end position="318"/>
    </location>
</feature>
<dbReference type="Gene3D" id="3.20.20.370">
    <property type="entry name" value="Glycoside hydrolase/deacetylase"/>
    <property type="match status" value="1"/>
</dbReference>
<feature type="region of interest" description="Disordered" evidence="1">
    <location>
        <begin position="565"/>
        <end position="607"/>
    </location>
</feature>
<protein>
    <recommendedName>
        <fullName evidence="2">Chitin-binding type-2 domain-containing protein</fullName>
    </recommendedName>
</protein>
<feature type="compositionally biased region" description="Basic and acidic residues" evidence="1">
    <location>
        <begin position="507"/>
        <end position="517"/>
    </location>
</feature>
<dbReference type="PANTHER" id="PTHR45985:SF12">
    <property type="entry name" value="CHITIN DEACETYLASE-LIKE 5, ISOFORM B"/>
    <property type="match status" value="1"/>
</dbReference>
<dbReference type="SUPFAM" id="SSF88713">
    <property type="entry name" value="Glycoside hydrolase/deacetylase"/>
    <property type="match status" value="1"/>
</dbReference>
<feature type="compositionally biased region" description="Low complexity" evidence="1">
    <location>
        <begin position="572"/>
        <end position="596"/>
    </location>
</feature>
<dbReference type="PANTHER" id="PTHR45985">
    <property type="match status" value="1"/>
</dbReference>
<name>A0A7R9BHQ8_9CRUS</name>
<dbReference type="Pfam" id="PF01607">
    <property type="entry name" value="CBM_14"/>
    <property type="match status" value="1"/>
</dbReference>
<dbReference type="GO" id="GO:0008061">
    <property type="term" value="F:chitin binding"/>
    <property type="evidence" value="ECO:0007669"/>
    <property type="project" value="InterPro"/>
</dbReference>
<feature type="compositionally biased region" description="Polar residues" evidence="1">
    <location>
        <begin position="453"/>
        <end position="470"/>
    </location>
</feature>
<proteinExistence type="predicted"/>
<dbReference type="Pfam" id="PF01522">
    <property type="entry name" value="Polysacc_deac_1"/>
    <property type="match status" value="1"/>
</dbReference>
<feature type="domain" description="Chitin-binding type-2" evidence="2">
    <location>
        <begin position="35"/>
        <end position="90"/>
    </location>
</feature>
<evidence type="ECO:0000313" key="4">
    <source>
        <dbReference type="Proteomes" id="UP000678499"/>
    </source>
</evidence>
<dbReference type="AlphaFoldDB" id="A0A7R9BHQ8"/>
<evidence type="ECO:0000259" key="2">
    <source>
        <dbReference type="PROSITE" id="PS50940"/>
    </source>
</evidence>
<dbReference type="InterPro" id="IPR002509">
    <property type="entry name" value="NODB_dom"/>
</dbReference>
<dbReference type="OrthoDB" id="504708at2759"/>
<dbReference type="PROSITE" id="PS50940">
    <property type="entry name" value="CHIT_BIND_II"/>
    <property type="match status" value="1"/>
</dbReference>
<dbReference type="GO" id="GO:0016810">
    <property type="term" value="F:hydrolase activity, acting on carbon-nitrogen (but not peptide) bonds"/>
    <property type="evidence" value="ECO:0007669"/>
    <property type="project" value="InterPro"/>
</dbReference>
<reference evidence="3" key="1">
    <citation type="submission" date="2020-11" db="EMBL/GenBank/DDBJ databases">
        <authorList>
            <person name="Tran Van P."/>
        </authorList>
    </citation>
    <scope>NUCLEOTIDE SEQUENCE</scope>
</reference>
<feature type="compositionally biased region" description="Low complexity" evidence="1">
    <location>
        <begin position="438"/>
        <end position="452"/>
    </location>
</feature>
<feature type="compositionally biased region" description="Low complexity" evidence="1">
    <location>
        <begin position="521"/>
        <end position="537"/>
    </location>
</feature>
<feature type="compositionally biased region" description="Low complexity" evidence="1">
    <location>
        <begin position="100"/>
        <end position="127"/>
    </location>
</feature>
<dbReference type="InterPro" id="IPR002557">
    <property type="entry name" value="Chitin-bd_dom"/>
</dbReference>
<dbReference type="Proteomes" id="UP000678499">
    <property type="component" value="Unassembled WGS sequence"/>
</dbReference>
<evidence type="ECO:0000313" key="3">
    <source>
        <dbReference type="EMBL" id="CAD7275557.1"/>
    </source>
</evidence>
<dbReference type="SMART" id="SM00494">
    <property type="entry name" value="ChtBD2"/>
    <property type="match status" value="1"/>
</dbReference>
<organism evidence="3">
    <name type="scientific">Notodromas monacha</name>
    <dbReference type="NCBI Taxonomy" id="399045"/>
    <lineage>
        <taxon>Eukaryota</taxon>
        <taxon>Metazoa</taxon>
        <taxon>Ecdysozoa</taxon>
        <taxon>Arthropoda</taxon>
        <taxon>Crustacea</taxon>
        <taxon>Oligostraca</taxon>
        <taxon>Ostracoda</taxon>
        <taxon>Podocopa</taxon>
        <taxon>Podocopida</taxon>
        <taxon>Cypridocopina</taxon>
        <taxon>Cypridoidea</taxon>
        <taxon>Cyprididae</taxon>
        <taxon>Notodromas</taxon>
    </lineage>
</organism>
<feature type="region of interest" description="Disordered" evidence="1">
    <location>
        <begin position="95"/>
        <end position="140"/>
    </location>
</feature>
<dbReference type="EMBL" id="CAJPEX010000438">
    <property type="protein sequence ID" value="CAG0915709.1"/>
    <property type="molecule type" value="Genomic_DNA"/>
</dbReference>
<dbReference type="InterPro" id="IPR011330">
    <property type="entry name" value="Glyco_hydro/deAcase_b/a-brl"/>
</dbReference>
<keyword evidence="4" id="KW-1185">Reference proteome</keyword>
<feature type="region of interest" description="Disordered" evidence="1">
    <location>
        <begin position="282"/>
        <end position="369"/>
    </location>
</feature>